<evidence type="ECO:0000256" key="2">
    <source>
        <dbReference type="ARBA" id="ARBA00012513"/>
    </source>
</evidence>
<feature type="domain" description="AGC-kinase C-terminal" evidence="13">
    <location>
        <begin position="645"/>
        <end position="690"/>
    </location>
</feature>
<sequence length="690" mass="75950">MDSMDFLSGSNKENILETSKKVSENSVCDVSKSGLKPPEIGDFEIVKAISRGAFGKVFLGYKKNKKDQLFAIKVMKKDEMMSKNMVSQVLRERNALALTQSPFCVRLFYSLQTSSCVFLVMEYMIGGDVKSLIAANGALPEDMAAFYTAEVVLALQYLHSHGIIHRDLKPDNMLISAQGHIKLTDFGLSRVTFSRDLEISDLVNGTPNALNIRTPGQLLSLTSHLVFGSEDKRSYSHIDCSSNTQCNGSFVCCSNLTSHTASGMEVDSPSALYSKHSTMDCMSPPCRPVLMSPPNTHNLSGVSPFLALDKSPDNSSSELYTSCSGCSGSANSACTCNMRSQDLSLLHPSPLSSTRNSFKRPNSMNIRKRKRSSLHHCSDGSKRSLHSGLTQEINLLELTASRNSPKKLTILTSPTSTDRVSPIRKILSPSQFKSSPNVRNHQFSSPLKSVLKNRLLVVGDLKENTNVRFSTPVNVRFSKSVTESHSTSGRLSLPSALPPLSSSTIADHHMDPMSPVSPIATPHPAKKIPFRTPKSVRIGKQASDNRIPGTPNYLAPELLLGQDHGSGVDWWALGVCIYEFVTGIPPFSDETPQKVFDNILENQLEWPEGEEALQPSTEQTILALLKSDPVERPTGHQVRQLPMFSETDWDRILDQEPPFVPMPDDNFDTSYFHAKNNLQQLVVSNCDICP</sequence>
<dbReference type="PROSITE" id="PS00108">
    <property type="entry name" value="PROTEIN_KINASE_ST"/>
    <property type="match status" value="1"/>
</dbReference>
<dbReference type="AlphaFoldDB" id="A0A8D9EZV7"/>
<accession>A0A8D9EZV7</accession>
<evidence type="ECO:0000256" key="8">
    <source>
        <dbReference type="ARBA" id="ARBA00022840"/>
    </source>
</evidence>
<dbReference type="InterPro" id="IPR050236">
    <property type="entry name" value="Ser_Thr_kinase_AGC"/>
</dbReference>
<organism evidence="14">
    <name type="scientific">Cacopsylla melanoneura</name>
    <dbReference type="NCBI Taxonomy" id="428564"/>
    <lineage>
        <taxon>Eukaryota</taxon>
        <taxon>Metazoa</taxon>
        <taxon>Ecdysozoa</taxon>
        <taxon>Arthropoda</taxon>
        <taxon>Hexapoda</taxon>
        <taxon>Insecta</taxon>
        <taxon>Pterygota</taxon>
        <taxon>Neoptera</taxon>
        <taxon>Paraneoptera</taxon>
        <taxon>Hemiptera</taxon>
        <taxon>Sternorrhyncha</taxon>
        <taxon>Psylloidea</taxon>
        <taxon>Psyllidae</taxon>
        <taxon>Psyllinae</taxon>
        <taxon>Cacopsylla</taxon>
    </lineage>
</organism>
<keyword evidence="5" id="KW-0808">Transferase</keyword>
<keyword evidence="8" id="KW-0067">ATP-binding</keyword>
<dbReference type="PANTHER" id="PTHR24356">
    <property type="entry name" value="SERINE/THREONINE-PROTEIN KINASE"/>
    <property type="match status" value="1"/>
</dbReference>
<keyword evidence="7 14" id="KW-0418">Kinase</keyword>
<dbReference type="InterPro" id="IPR011009">
    <property type="entry name" value="Kinase-like_dom_sf"/>
</dbReference>
<dbReference type="InterPro" id="IPR000961">
    <property type="entry name" value="AGC-kinase_C"/>
</dbReference>
<dbReference type="EC" id="2.7.11.1" evidence="2"/>
<dbReference type="SUPFAM" id="SSF56112">
    <property type="entry name" value="Protein kinase-like (PK-like)"/>
    <property type="match status" value="1"/>
</dbReference>
<evidence type="ECO:0000256" key="9">
    <source>
        <dbReference type="ARBA" id="ARBA00033099"/>
    </source>
</evidence>
<evidence type="ECO:0000259" key="12">
    <source>
        <dbReference type="PROSITE" id="PS50011"/>
    </source>
</evidence>
<dbReference type="InterPro" id="IPR000719">
    <property type="entry name" value="Prot_kinase_dom"/>
</dbReference>
<keyword evidence="6" id="KW-0547">Nucleotide-binding</keyword>
<protein>
    <recommendedName>
        <fullName evidence="3">Serine/threonine-protein kinase greatwall</fullName>
        <ecNumber evidence="2">2.7.11.1</ecNumber>
    </recommendedName>
    <alternativeName>
        <fullName evidence="9">Microtubule-associated serine/threonine-protein kinase-like</fullName>
    </alternativeName>
</protein>
<dbReference type="Gene3D" id="1.10.510.10">
    <property type="entry name" value="Transferase(Phosphotransferase) domain 1"/>
    <property type="match status" value="2"/>
</dbReference>
<evidence type="ECO:0000256" key="7">
    <source>
        <dbReference type="ARBA" id="ARBA00022777"/>
    </source>
</evidence>
<evidence type="ECO:0000256" key="1">
    <source>
        <dbReference type="ARBA" id="ARBA00009903"/>
    </source>
</evidence>
<feature type="domain" description="Protein kinase" evidence="12">
    <location>
        <begin position="43"/>
        <end position="644"/>
    </location>
</feature>
<evidence type="ECO:0000256" key="3">
    <source>
        <dbReference type="ARBA" id="ARBA00022148"/>
    </source>
</evidence>
<dbReference type="PROSITE" id="PS51285">
    <property type="entry name" value="AGC_KINASE_CTER"/>
    <property type="match status" value="1"/>
</dbReference>
<evidence type="ECO:0000259" key="13">
    <source>
        <dbReference type="PROSITE" id="PS51285"/>
    </source>
</evidence>
<comment type="similarity">
    <text evidence="1">Belongs to the protein kinase superfamily. AGC Ser/Thr protein kinase family.</text>
</comment>
<comment type="catalytic activity">
    <reaction evidence="10">
        <text>L-threonyl-[protein] + ATP = O-phospho-L-threonyl-[protein] + ADP + H(+)</text>
        <dbReference type="Rhea" id="RHEA:46608"/>
        <dbReference type="Rhea" id="RHEA-COMP:11060"/>
        <dbReference type="Rhea" id="RHEA-COMP:11605"/>
        <dbReference type="ChEBI" id="CHEBI:15378"/>
        <dbReference type="ChEBI" id="CHEBI:30013"/>
        <dbReference type="ChEBI" id="CHEBI:30616"/>
        <dbReference type="ChEBI" id="CHEBI:61977"/>
        <dbReference type="ChEBI" id="CHEBI:456216"/>
        <dbReference type="EC" id="2.7.11.1"/>
    </reaction>
</comment>
<dbReference type="EMBL" id="HBUF01588383">
    <property type="protein sequence ID" value="CAG6772528.1"/>
    <property type="molecule type" value="Transcribed_RNA"/>
</dbReference>
<evidence type="ECO:0000313" key="14">
    <source>
        <dbReference type="EMBL" id="CAG6772528.1"/>
    </source>
</evidence>
<dbReference type="Pfam" id="PF00069">
    <property type="entry name" value="Pkinase"/>
    <property type="match status" value="2"/>
</dbReference>
<dbReference type="Gene3D" id="3.30.200.20">
    <property type="entry name" value="Phosphorylase Kinase, domain 1"/>
    <property type="match status" value="2"/>
</dbReference>
<evidence type="ECO:0000256" key="4">
    <source>
        <dbReference type="ARBA" id="ARBA00022527"/>
    </source>
</evidence>
<evidence type="ECO:0000256" key="5">
    <source>
        <dbReference type="ARBA" id="ARBA00022679"/>
    </source>
</evidence>
<proteinExistence type="inferred from homology"/>
<name>A0A8D9EZV7_9HEMI</name>
<dbReference type="FunFam" id="3.30.200.20:FF:000550">
    <property type="entry name" value="Serine/threonine-protein kinase greatwall"/>
    <property type="match status" value="1"/>
</dbReference>
<dbReference type="GO" id="GO:0035556">
    <property type="term" value="P:intracellular signal transduction"/>
    <property type="evidence" value="ECO:0007669"/>
    <property type="project" value="TreeGrafter"/>
</dbReference>
<dbReference type="InterPro" id="IPR008271">
    <property type="entry name" value="Ser/Thr_kinase_AS"/>
</dbReference>
<comment type="catalytic activity">
    <reaction evidence="11">
        <text>L-seryl-[protein] + ATP = O-phospho-L-seryl-[protein] + ADP + H(+)</text>
        <dbReference type="Rhea" id="RHEA:17989"/>
        <dbReference type="Rhea" id="RHEA-COMP:9863"/>
        <dbReference type="Rhea" id="RHEA-COMP:11604"/>
        <dbReference type="ChEBI" id="CHEBI:15378"/>
        <dbReference type="ChEBI" id="CHEBI:29999"/>
        <dbReference type="ChEBI" id="CHEBI:30616"/>
        <dbReference type="ChEBI" id="CHEBI:83421"/>
        <dbReference type="ChEBI" id="CHEBI:456216"/>
        <dbReference type="EC" id="2.7.11.1"/>
    </reaction>
</comment>
<keyword evidence="4" id="KW-0723">Serine/threonine-protein kinase</keyword>
<dbReference type="GO" id="GO:0005634">
    <property type="term" value="C:nucleus"/>
    <property type="evidence" value="ECO:0007669"/>
    <property type="project" value="TreeGrafter"/>
</dbReference>
<dbReference type="PANTHER" id="PTHR24356:SF1">
    <property type="entry name" value="SERINE_THREONINE-PROTEIN KINASE GREATWALL"/>
    <property type="match status" value="1"/>
</dbReference>
<dbReference type="GO" id="GO:0005524">
    <property type="term" value="F:ATP binding"/>
    <property type="evidence" value="ECO:0007669"/>
    <property type="project" value="UniProtKB-KW"/>
</dbReference>
<dbReference type="SMART" id="SM00220">
    <property type="entry name" value="S_TKc"/>
    <property type="match status" value="1"/>
</dbReference>
<dbReference type="EMBL" id="HBUF01588384">
    <property type="protein sequence ID" value="CAG6772529.1"/>
    <property type="molecule type" value="Transcribed_RNA"/>
</dbReference>
<dbReference type="PROSITE" id="PS50011">
    <property type="entry name" value="PROTEIN_KINASE_DOM"/>
    <property type="match status" value="1"/>
</dbReference>
<dbReference type="FunFam" id="1.10.510.10:FF:000604">
    <property type="entry name" value="AGC protein kinase"/>
    <property type="match status" value="1"/>
</dbReference>
<evidence type="ECO:0000256" key="11">
    <source>
        <dbReference type="ARBA" id="ARBA00048679"/>
    </source>
</evidence>
<dbReference type="GO" id="GO:0004674">
    <property type="term" value="F:protein serine/threonine kinase activity"/>
    <property type="evidence" value="ECO:0007669"/>
    <property type="project" value="UniProtKB-KW"/>
</dbReference>
<evidence type="ECO:0000256" key="10">
    <source>
        <dbReference type="ARBA" id="ARBA00047899"/>
    </source>
</evidence>
<evidence type="ECO:0000256" key="6">
    <source>
        <dbReference type="ARBA" id="ARBA00022741"/>
    </source>
</evidence>
<reference evidence="14" key="1">
    <citation type="submission" date="2021-05" db="EMBL/GenBank/DDBJ databases">
        <authorList>
            <person name="Alioto T."/>
            <person name="Alioto T."/>
            <person name="Gomez Garrido J."/>
        </authorList>
    </citation>
    <scope>NUCLEOTIDE SEQUENCE</scope>
</reference>